<dbReference type="InterPro" id="IPR005653">
    <property type="entry name" value="OstA-like_N"/>
</dbReference>
<feature type="domain" description="Organic solvent tolerance-like N-terminal" evidence="3">
    <location>
        <begin position="72"/>
        <end position="204"/>
    </location>
</feature>
<name>A0ABS8GTN6_9FLAO</name>
<keyword evidence="5" id="KW-1185">Reference proteome</keyword>
<dbReference type="PANTHER" id="PTHR36504">
    <property type="entry name" value="LIPOPOLYSACCHARIDE EXPORT SYSTEM PROTEIN LPTA"/>
    <property type="match status" value="1"/>
</dbReference>
<gene>
    <name evidence="4" type="ORF">LLW17_11580</name>
</gene>
<feature type="compositionally biased region" description="Basic and acidic residues" evidence="2">
    <location>
        <begin position="572"/>
        <end position="582"/>
    </location>
</feature>
<evidence type="ECO:0000313" key="4">
    <source>
        <dbReference type="EMBL" id="MCC4213362.1"/>
    </source>
</evidence>
<dbReference type="Proteomes" id="UP001197770">
    <property type="component" value="Unassembled WGS sequence"/>
</dbReference>
<dbReference type="Pfam" id="PF13100">
    <property type="entry name" value="OstA_2"/>
    <property type="match status" value="1"/>
</dbReference>
<comment type="caution">
    <text evidence="4">The sequence shown here is derived from an EMBL/GenBank/DDBJ whole genome shotgun (WGS) entry which is preliminary data.</text>
</comment>
<dbReference type="RefSeq" id="WP_228230424.1">
    <property type="nucleotide sequence ID" value="NZ_JAJGMW010000014.1"/>
</dbReference>
<dbReference type="PANTHER" id="PTHR36504:SF1">
    <property type="entry name" value="LIPOPOLYSACCHARIDE EXPORT SYSTEM PROTEIN LPTA"/>
    <property type="match status" value="1"/>
</dbReference>
<proteinExistence type="predicted"/>
<evidence type="ECO:0000259" key="3">
    <source>
        <dbReference type="Pfam" id="PF13100"/>
    </source>
</evidence>
<reference evidence="4 5" key="1">
    <citation type="submission" date="2021-11" db="EMBL/GenBank/DDBJ databases">
        <title>Seasonal and diel survey of microbial diversity of the Tyrrhenian coast.</title>
        <authorList>
            <person name="Gattoni G."/>
            <person name="Corral P."/>
        </authorList>
    </citation>
    <scope>NUCLEOTIDE SEQUENCE [LARGE SCALE GENOMIC DNA]</scope>
    <source>
        <strain evidence="4 5">Mr9</strain>
    </source>
</reference>
<organism evidence="4 5">
    <name type="scientific">Leeuwenhoekiella parthenopeia</name>
    <dbReference type="NCBI Taxonomy" id="2890320"/>
    <lineage>
        <taxon>Bacteria</taxon>
        <taxon>Pseudomonadati</taxon>
        <taxon>Bacteroidota</taxon>
        <taxon>Flavobacteriia</taxon>
        <taxon>Flavobacteriales</taxon>
        <taxon>Flavobacteriaceae</taxon>
        <taxon>Leeuwenhoekiella</taxon>
    </lineage>
</organism>
<feature type="region of interest" description="Disordered" evidence="2">
    <location>
        <begin position="559"/>
        <end position="631"/>
    </location>
</feature>
<evidence type="ECO:0000256" key="1">
    <source>
        <dbReference type="ARBA" id="ARBA00022729"/>
    </source>
</evidence>
<evidence type="ECO:0000256" key="2">
    <source>
        <dbReference type="SAM" id="MobiDB-lite"/>
    </source>
</evidence>
<keyword evidence="1" id="KW-0732">Signal</keyword>
<sequence length="631" mass="71098">MNGSYTLSGGFSVIFASKYAMPGFLKHFFLLAGLLLSFSVFAQEGNELDITSDISQIDEAKYPGALVMYKNTNQVYIVHKGIEMWCDLAFHYKNENFVRAIGNVRMNQGDTISMRSNYAEYNGNTQFAWASGKVNLQTPTATLDTDTLYFDRIKQQAYYRNNGTLRDTASVITSKIGRYFLDQDKYSFIQNVKVTNPEYVIDSEQLDYYSKSKIAYLYGPSTITSETSTVYCERGYYDTRNDNGYFVKNSRIDYDNRTVFGDSLYFDRPTNFASATNNIRVIDTANNSIIKGHYAEVYKAKDSVFITKRAVAITVQDQDSIYVHGDRLVVTGVPDKRIVRGYYNVRLFKSDLSGKCDSIHINQESGLTQMIGKPVLWSGLSQMTGDSIHLKSDTKTEQLDSLRVFENAFLAQQDTIPLYDQPDKLGYNQVKGVTLFGTFKDNALHQIDIVKNAESINYMRGEDGVLQGIDKSKSASITAILEENALVEVTKWRQVDGEVFPLTKFPKDQREFPGLNWRGAERLLTKEDIFKGEAPFTLTKIQGIPLPQIEEDFFDNSIPDNELDIPGASRLKPSDFKNREEDAPGIGIPVNDKATLQPGANDEENDNTGTPQLHELPQEKVKDSLNGTNEG</sequence>
<dbReference type="InterPro" id="IPR052037">
    <property type="entry name" value="LPS_export_LptA"/>
</dbReference>
<dbReference type="EMBL" id="JAJGMW010000014">
    <property type="protein sequence ID" value="MCC4213362.1"/>
    <property type="molecule type" value="Genomic_DNA"/>
</dbReference>
<accession>A0ABS8GTN6</accession>
<dbReference type="Gene3D" id="2.60.450.10">
    <property type="entry name" value="Lipopolysaccharide (LPS) transport protein A like domain"/>
    <property type="match status" value="2"/>
</dbReference>
<evidence type="ECO:0000313" key="5">
    <source>
        <dbReference type="Proteomes" id="UP001197770"/>
    </source>
</evidence>
<protein>
    <submittedName>
        <fullName evidence="4">OstA-like protein</fullName>
    </submittedName>
</protein>